<gene>
    <name evidence="3" type="ORF">N7U68_18815</name>
</gene>
<evidence type="ECO:0000256" key="1">
    <source>
        <dbReference type="SAM" id="Phobius"/>
    </source>
</evidence>
<keyword evidence="1" id="KW-0812">Transmembrane</keyword>
<name>A0ABY6DD25_9RHOB</name>
<feature type="signal peptide" evidence="2">
    <location>
        <begin position="1"/>
        <end position="21"/>
    </location>
</feature>
<evidence type="ECO:0000256" key="2">
    <source>
        <dbReference type="SAM" id="SignalP"/>
    </source>
</evidence>
<reference evidence="3" key="1">
    <citation type="submission" date="2022-10" db="EMBL/GenBank/DDBJ databases">
        <title>Roseovarius pelagicus sp. nov., isolated from Arctic seawater.</title>
        <authorList>
            <person name="Hong Y.W."/>
            <person name="Hwang C.Y."/>
        </authorList>
    </citation>
    <scope>NUCLEOTIDE SEQUENCE</scope>
    <source>
        <strain evidence="3">HL-MP18</strain>
    </source>
</reference>
<evidence type="ECO:0000313" key="4">
    <source>
        <dbReference type="Proteomes" id="UP001064087"/>
    </source>
</evidence>
<proteinExistence type="predicted"/>
<dbReference type="EMBL" id="CP106738">
    <property type="protein sequence ID" value="UXX83103.1"/>
    <property type="molecule type" value="Genomic_DNA"/>
</dbReference>
<organism evidence="3 4">
    <name type="scientific">Roseovarius pelagicus</name>
    <dbReference type="NCBI Taxonomy" id="2980108"/>
    <lineage>
        <taxon>Bacteria</taxon>
        <taxon>Pseudomonadati</taxon>
        <taxon>Pseudomonadota</taxon>
        <taxon>Alphaproteobacteria</taxon>
        <taxon>Rhodobacterales</taxon>
        <taxon>Roseobacteraceae</taxon>
        <taxon>Roseovarius</taxon>
    </lineage>
</organism>
<keyword evidence="1" id="KW-0472">Membrane</keyword>
<feature type="transmembrane region" description="Helical" evidence="1">
    <location>
        <begin position="37"/>
        <end position="58"/>
    </location>
</feature>
<accession>A0ABY6DD25</accession>
<feature type="chain" id="PRO_5045071640" description="Protein NnrT" evidence="2">
    <location>
        <begin position="22"/>
        <end position="61"/>
    </location>
</feature>
<dbReference type="RefSeq" id="WP_165193000.1">
    <property type="nucleotide sequence ID" value="NZ_CP106738.1"/>
</dbReference>
<dbReference type="Proteomes" id="UP001064087">
    <property type="component" value="Chromosome"/>
</dbReference>
<sequence length="61" mass="6682">MKHRLATIFALILLAPTAIFAAGFERPVPKPQTETAEVWFLIASVALIAALAAVHMLVQRR</sequence>
<evidence type="ECO:0008006" key="5">
    <source>
        <dbReference type="Google" id="ProtNLM"/>
    </source>
</evidence>
<evidence type="ECO:0000313" key="3">
    <source>
        <dbReference type="EMBL" id="UXX83103.1"/>
    </source>
</evidence>
<protein>
    <recommendedName>
        <fullName evidence="5">Protein NnrT</fullName>
    </recommendedName>
</protein>
<keyword evidence="1" id="KW-1133">Transmembrane helix</keyword>
<keyword evidence="2" id="KW-0732">Signal</keyword>
<keyword evidence="4" id="KW-1185">Reference proteome</keyword>